<organism evidence="1 2">
    <name type="scientific">Penstemon davidsonii</name>
    <dbReference type="NCBI Taxonomy" id="160366"/>
    <lineage>
        <taxon>Eukaryota</taxon>
        <taxon>Viridiplantae</taxon>
        <taxon>Streptophyta</taxon>
        <taxon>Embryophyta</taxon>
        <taxon>Tracheophyta</taxon>
        <taxon>Spermatophyta</taxon>
        <taxon>Magnoliopsida</taxon>
        <taxon>eudicotyledons</taxon>
        <taxon>Gunneridae</taxon>
        <taxon>Pentapetalae</taxon>
        <taxon>asterids</taxon>
        <taxon>lamiids</taxon>
        <taxon>Lamiales</taxon>
        <taxon>Plantaginaceae</taxon>
        <taxon>Cheloneae</taxon>
        <taxon>Penstemon</taxon>
    </lineage>
</organism>
<feature type="non-terminal residue" evidence="1">
    <location>
        <position position="1"/>
    </location>
</feature>
<keyword evidence="2" id="KW-1185">Reference proteome</keyword>
<proteinExistence type="predicted"/>
<reference evidence="1 2" key="1">
    <citation type="journal article" date="2023" name="bioRxiv">
        <title>Genome report: Whole genome sequence and annotation of Penstemon davidsonii.</title>
        <authorList>
            <person name="Ostevik K.L."/>
            <person name="Alabady M."/>
            <person name="Zhang M."/>
            <person name="Rausher M.D."/>
        </authorList>
    </citation>
    <scope>NUCLEOTIDE SEQUENCE [LARGE SCALE GENOMIC DNA]</scope>
    <source>
        <strain evidence="1">DNT005</strain>
        <tissue evidence="1">Whole leaf</tissue>
    </source>
</reference>
<dbReference type="EMBL" id="JAYDYQ010002534">
    <property type="protein sequence ID" value="KAK4483696.1"/>
    <property type="molecule type" value="Genomic_DNA"/>
</dbReference>
<evidence type="ECO:0000313" key="1">
    <source>
        <dbReference type="EMBL" id="KAK4483696.1"/>
    </source>
</evidence>
<name>A0ABR0D490_9LAMI</name>
<evidence type="ECO:0000313" key="2">
    <source>
        <dbReference type="Proteomes" id="UP001291926"/>
    </source>
</evidence>
<gene>
    <name evidence="1" type="ORF">RD792_010898</name>
</gene>
<sequence>EKEENGSLECMELPSENLRPRLTHLPRMWKSAWDNSEVCSDVLQTMLPQ</sequence>
<comment type="caution">
    <text evidence="1">The sequence shown here is derived from an EMBL/GenBank/DDBJ whole genome shotgun (WGS) entry which is preliminary data.</text>
</comment>
<protein>
    <submittedName>
        <fullName evidence="1">Uncharacterized protein</fullName>
    </submittedName>
</protein>
<accession>A0ABR0D490</accession>
<dbReference type="Proteomes" id="UP001291926">
    <property type="component" value="Unassembled WGS sequence"/>
</dbReference>